<dbReference type="AlphaFoldDB" id="A0A1R3JZI9"/>
<dbReference type="Proteomes" id="UP000188268">
    <property type="component" value="Unassembled WGS sequence"/>
</dbReference>
<sequence length="441" mass="48327">MAEEKDAFYMIKKGDVIGVYRSLSDVHRDVKGGHCIPFIIYKGYGLSREAESHLDSLGLKNAAYSISASDVNDSTFGKLCPCLPQQPSYGGTTSNRDPSPNRLHQELVLATSHLKHRNMTNQIETQMMISDSQSCIVEFDGASKGNPGPAGAGAILRTADGRVICRLCEGVGIATNNVAEYRAAILGMKYALQKGFKHIRVKGDSNLVCMQVQGLWKIKSQNLVELNKEARELKDKFISFHINHIDRHPPKDFHCFGSAAAAAACNIDCSSVQDIDCSSVPDIECSSVLDIDCSSVLDMECSSVQAHSHTANWMLLEIDSLAEPETGDVTREAFGLIRRVKEELKLARMRLMDERKRLGSTNGVDIKITLAAMVAEPMASLTTCITTEKPYWVGRGREESQRVARVRRMGDELRQLAAGSVQGEVTRLASVHPSRGLEIAG</sequence>
<organism evidence="2 3">
    <name type="scientific">Corchorus capsularis</name>
    <name type="common">Jute</name>
    <dbReference type="NCBI Taxonomy" id="210143"/>
    <lineage>
        <taxon>Eukaryota</taxon>
        <taxon>Viridiplantae</taxon>
        <taxon>Streptophyta</taxon>
        <taxon>Embryophyta</taxon>
        <taxon>Tracheophyta</taxon>
        <taxon>Spermatophyta</taxon>
        <taxon>Magnoliopsida</taxon>
        <taxon>eudicotyledons</taxon>
        <taxon>Gunneridae</taxon>
        <taxon>Pentapetalae</taxon>
        <taxon>rosids</taxon>
        <taxon>malvids</taxon>
        <taxon>Malvales</taxon>
        <taxon>Malvaceae</taxon>
        <taxon>Grewioideae</taxon>
        <taxon>Apeibeae</taxon>
        <taxon>Corchorus</taxon>
    </lineage>
</organism>
<dbReference type="Gramene" id="OMP00265">
    <property type="protein sequence ID" value="OMP00265"/>
    <property type="gene ID" value="CCACVL1_03418"/>
</dbReference>
<reference evidence="2 3" key="1">
    <citation type="submission" date="2013-09" db="EMBL/GenBank/DDBJ databases">
        <title>Corchorus capsularis genome sequencing.</title>
        <authorList>
            <person name="Alam M."/>
            <person name="Haque M.S."/>
            <person name="Islam M.S."/>
            <person name="Emdad E.M."/>
            <person name="Islam M.M."/>
            <person name="Ahmed B."/>
            <person name="Halim A."/>
            <person name="Hossen Q.M.M."/>
            <person name="Hossain M.Z."/>
            <person name="Ahmed R."/>
            <person name="Khan M.M."/>
            <person name="Islam R."/>
            <person name="Rashid M.M."/>
            <person name="Khan S.A."/>
            <person name="Rahman M.S."/>
            <person name="Alam M."/>
        </authorList>
    </citation>
    <scope>NUCLEOTIDE SEQUENCE [LARGE SCALE GENOMIC DNA]</scope>
    <source>
        <strain evidence="3">cv. CVL-1</strain>
        <tissue evidence="2">Whole seedling</tissue>
    </source>
</reference>
<dbReference type="SUPFAM" id="SSF53098">
    <property type="entry name" value="Ribonuclease H-like"/>
    <property type="match status" value="1"/>
</dbReference>
<dbReference type="Gene3D" id="3.30.420.10">
    <property type="entry name" value="Ribonuclease H-like superfamily/Ribonuclease H"/>
    <property type="match status" value="1"/>
</dbReference>
<proteinExistence type="predicted"/>
<keyword evidence="3" id="KW-1185">Reference proteome</keyword>
<dbReference type="InterPro" id="IPR036397">
    <property type="entry name" value="RNaseH_sf"/>
</dbReference>
<dbReference type="InterPro" id="IPR012337">
    <property type="entry name" value="RNaseH-like_sf"/>
</dbReference>
<dbReference type="InterPro" id="IPR002156">
    <property type="entry name" value="RNaseH_domain"/>
</dbReference>
<dbReference type="GO" id="GO:0003676">
    <property type="term" value="F:nucleic acid binding"/>
    <property type="evidence" value="ECO:0007669"/>
    <property type="project" value="InterPro"/>
</dbReference>
<dbReference type="Pfam" id="PF13456">
    <property type="entry name" value="RVT_3"/>
    <property type="match status" value="1"/>
</dbReference>
<name>A0A1R3JZI9_COCAP</name>
<evidence type="ECO:0000313" key="2">
    <source>
        <dbReference type="EMBL" id="OMP00265.1"/>
    </source>
</evidence>
<dbReference type="PANTHER" id="PTHR46387:SF40">
    <property type="entry name" value="POLYNUCLEOTIDYL TRANSFERASE, RIBONUCLEASE H-LIKE SUPERFAMILY PROTEIN"/>
    <property type="match status" value="1"/>
</dbReference>
<evidence type="ECO:0000259" key="1">
    <source>
        <dbReference type="PROSITE" id="PS50879"/>
    </source>
</evidence>
<comment type="caution">
    <text evidence="2">The sequence shown here is derived from an EMBL/GenBank/DDBJ whole genome shotgun (WGS) entry which is preliminary data.</text>
</comment>
<dbReference type="PANTHER" id="PTHR46387">
    <property type="entry name" value="POLYNUCLEOTIDYL TRANSFERASE, RIBONUCLEASE H-LIKE SUPERFAMILY PROTEIN"/>
    <property type="match status" value="1"/>
</dbReference>
<dbReference type="PROSITE" id="PS50879">
    <property type="entry name" value="RNASE_H_1"/>
    <property type="match status" value="1"/>
</dbReference>
<feature type="domain" description="RNase H type-1" evidence="1">
    <location>
        <begin position="131"/>
        <end position="270"/>
    </location>
</feature>
<dbReference type="CDD" id="cd09279">
    <property type="entry name" value="RNase_HI_like"/>
    <property type="match status" value="1"/>
</dbReference>
<dbReference type="STRING" id="210143.A0A1R3JZI9"/>
<dbReference type="OrthoDB" id="2016287at2759"/>
<accession>A0A1R3JZI9</accession>
<evidence type="ECO:0000313" key="3">
    <source>
        <dbReference type="Proteomes" id="UP000188268"/>
    </source>
</evidence>
<dbReference type="FunFam" id="3.30.420.10:FF:000076">
    <property type="entry name" value="RBR-type E3 ubiquitin transferase"/>
    <property type="match status" value="1"/>
</dbReference>
<protein>
    <recommendedName>
        <fullName evidence="1">RNase H type-1 domain-containing protein</fullName>
    </recommendedName>
</protein>
<gene>
    <name evidence="2" type="ORF">CCACVL1_03418</name>
</gene>
<dbReference type="EMBL" id="AWWV01006683">
    <property type="protein sequence ID" value="OMP00265.1"/>
    <property type="molecule type" value="Genomic_DNA"/>
</dbReference>
<dbReference type="GO" id="GO:0004523">
    <property type="term" value="F:RNA-DNA hybrid ribonuclease activity"/>
    <property type="evidence" value="ECO:0007669"/>
    <property type="project" value="InterPro"/>
</dbReference>